<accession>A0A5K7Z0U2</accession>
<gene>
    <name evidence="1" type="ORF">DSCW_11600</name>
</gene>
<protein>
    <recommendedName>
        <fullName evidence="3">Glycosyl transferase</fullName>
    </recommendedName>
</protein>
<dbReference type="OrthoDB" id="1679654at2"/>
<evidence type="ECO:0008006" key="3">
    <source>
        <dbReference type="Google" id="ProtNLM"/>
    </source>
</evidence>
<dbReference type="KEGG" id="dwd:DSCW_11600"/>
<evidence type="ECO:0000313" key="1">
    <source>
        <dbReference type="EMBL" id="BBO73743.1"/>
    </source>
</evidence>
<evidence type="ECO:0000313" key="2">
    <source>
        <dbReference type="Proteomes" id="UP000427769"/>
    </source>
</evidence>
<dbReference type="RefSeq" id="WP_155302823.1">
    <property type="nucleotide sequence ID" value="NZ_AP021875.1"/>
</dbReference>
<organism evidence="1 2">
    <name type="scientific">Desulfosarcina widdelii</name>
    <dbReference type="NCBI Taxonomy" id="947919"/>
    <lineage>
        <taxon>Bacteria</taxon>
        <taxon>Pseudomonadati</taxon>
        <taxon>Thermodesulfobacteriota</taxon>
        <taxon>Desulfobacteria</taxon>
        <taxon>Desulfobacterales</taxon>
        <taxon>Desulfosarcinaceae</taxon>
        <taxon>Desulfosarcina</taxon>
    </lineage>
</organism>
<dbReference type="EMBL" id="AP021875">
    <property type="protein sequence ID" value="BBO73743.1"/>
    <property type="molecule type" value="Genomic_DNA"/>
</dbReference>
<sequence>MRGLLCTSLTPGSKSLQKLAVESWRNAGFDAVSVNCGEEIGSLKQEFPKVTFIEAIRDARSLHNRPLVYLDDIIFSLEKTNKRPIFGIINSDIVLRSPGLNRMLQSYIHNHLYFSSRIDVDEINKTDGCLYELGFDFFAFDPSMVEKIPNSHFCIGAPWWDYWLPMAALLSGFKTVQIEPGIAFHRRHPVKYENEAFYHYGRHMRQLLVTHMTGGNGLETKQALEEFIDGFFEKDVAKKKKLDNALNSKIVKDTFLPLFAESICMFVKQTAGRFSVSKSSIIEGISSCQKCS</sequence>
<reference evidence="1 2" key="1">
    <citation type="submission" date="2019-11" db="EMBL/GenBank/DDBJ databases">
        <title>Comparative genomics of hydrocarbon-degrading Desulfosarcina strains.</title>
        <authorList>
            <person name="Watanabe M."/>
            <person name="Kojima H."/>
            <person name="Fukui M."/>
        </authorList>
    </citation>
    <scope>NUCLEOTIDE SEQUENCE [LARGE SCALE GENOMIC DNA]</scope>
    <source>
        <strain evidence="1 2">PP31</strain>
    </source>
</reference>
<proteinExistence type="predicted"/>
<dbReference type="AlphaFoldDB" id="A0A5K7Z0U2"/>
<dbReference type="Proteomes" id="UP000427769">
    <property type="component" value="Chromosome"/>
</dbReference>
<keyword evidence="2" id="KW-1185">Reference proteome</keyword>
<name>A0A5K7Z0U2_9BACT</name>